<evidence type="ECO:0000313" key="2">
    <source>
        <dbReference type="Proteomes" id="UP000789920"/>
    </source>
</evidence>
<name>A0ACA9RUS6_9GLOM</name>
<organism evidence="1 2">
    <name type="scientific">Racocetra persica</name>
    <dbReference type="NCBI Taxonomy" id="160502"/>
    <lineage>
        <taxon>Eukaryota</taxon>
        <taxon>Fungi</taxon>
        <taxon>Fungi incertae sedis</taxon>
        <taxon>Mucoromycota</taxon>
        <taxon>Glomeromycotina</taxon>
        <taxon>Glomeromycetes</taxon>
        <taxon>Diversisporales</taxon>
        <taxon>Gigasporaceae</taxon>
        <taxon>Racocetra</taxon>
    </lineage>
</organism>
<protein>
    <submittedName>
        <fullName evidence="1">3714_t:CDS:1</fullName>
    </submittedName>
</protein>
<reference evidence="1" key="1">
    <citation type="submission" date="2021-06" db="EMBL/GenBank/DDBJ databases">
        <authorList>
            <person name="Kallberg Y."/>
            <person name="Tangrot J."/>
            <person name="Rosling A."/>
        </authorList>
    </citation>
    <scope>NUCLEOTIDE SEQUENCE</scope>
    <source>
        <strain evidence="1">MA461A</strain>
    </source>
</reference>
<proteinExistence type="predicted"/>
<accession>A0ACA9RUS6</accession>
<keyword evidence="2" id="KW-1185">Reference proteome</keyword>
<sequence>ILIKDSKDQALKVENLSFEVCQELEKAPHEIYVQNFLKNEVNDNTTANENLNNYDNPRNWSSKKKFLALIIVAICGITTPIAGTNMFIDVDNLSIWSIIVIIIPEFERTVLLFSSVPKLS</sequence>
<feature type="non-terminal residue" evidence="1">
    <location>
        <position position="1"/>
    </location>
</feature>
<feature type="non-terminal residue" evidence="1">
    <location>
        <position position="120"/>
    </location>
</feature>
<evidence type="ECO:0000313" key="1">
    <source>
        <dbReference type="EMBL" id="CAG8812278.1"/>
    </source>
</evidence>
<gene>
    <name evidence="1" type="ORF">RPERSI_LOCUS23498</name>
</gene>
<dbReference type="Proteomes" id="UP000789920">
    <property type="component" value="Unassembled WGS sequence"/>
</dbReference>
<comment type="caution">
    <text evidence="1">The sequence shown here is derived from an EMBL/GenBank/DDBJ whole genome shotgun (WGS) entry which is preliminary data.</text>
</comment>
<dbReference type="EMBL" id="CAJVQC010073445">
    <property type="protein sequence ID" value="CAG8812278.1"/>
    <property type="molecule type" value="Genomic_DNA"/>
</dbReference>